<dbReference type="Pfam" id="PF12796">
    <property type="entry name" value="Ank_2"/>
    <property type="match status" value="3"/>
</dbReference>
<keyword evidence="1" id="KW-0677">Repeat</keyword>
<dbReference type="AlphaFoldDB" id="A0AAD6CRN6"/>
<dbReference type="PANTHER" id="PTHR24198">
    <property type="entry name" value="ANKYRIN REPEAT AND PROTEIN KINASE DOMAIN-CONTAINING PROTEIN"/>
    <property type="match status" value="1"/>
</dbReference>
<feature type="repeat" description="ANK" evidence="3">
    <location>
        <begin position="391"/>
        <end position="413"/>
    </location>
</feature>
<protein>
    <submittedName>
        <fullName evidence="4">Ankyrin</fullName>
    </submittedName>
</protein>
<name>A0AAD6CRN6_9EURO</name>
<dbReference type="InterPro" id="IPR002110">
    <property type="entry name" value="Ankyrin_rpt"/>
</dbReference>
<dbReference type="EMBL" id="JAQIZZ010000007">
    <property type="protein sequence ID" value="KAJ5533437.1"/>
    <property type="molecule type" value="Genomic_DNA"/>
</dbReference>
<dbReference type="Proteomes" id="UP001220324">
    <property type="component" value="Unassembled WGS sequence"/>
</dbReference>
<dbReference type="PROSITE" id="PS50297">
    <property type="entry name" value="ANK_REP_REGION"/>
    <property type="match status" value="1"/>
</dbReference>
<comment type="caution">
    <text evidence="4">The sequence shown here is derived from an EMBL/GenBank/DDBJ whole genome shotgun (WGS) entry which is preliminary data.</text>
</comment>
<dbReference type="SMART" id="SM00248">
    <property type="entry name" value="ANK"/>
    <property type="match status" value="8"/>
</dbReference>
<feature type="repeat" description="ANK" evidence="3">
    <location>
        <begin position="358"/>
        <end position="390"/>
    </location>
</feature>
<sequence>MEAMALTNLPRDVILCIADHLKRKTDIWAFTRVSRVHYHCLLNYFISRFRHSLLDIALEGVWEDLLRKVLRTSIDINHQSEDDFETPLSRATYKNQRNIVGILLEREDINIHCKGGLYLGEMTPLQYATETNREEIMRMLLGHARMDIRHASDALWIAVEHQNISRPLEVLLEFEVDPNRTVGGRSLLEITVRSRLNSMRKLLIQDERVNLNCAFRTGEEDEPIVLAMMKMFSLDQLTDLFKQRARISLESSDHQGNTALHLMIGQGHLQWCEYLLERYPEMPFIPDKHGNLPVYEAVSRQRVDICKLFLKHCAISFQTPDPEGKILVFEIFRAGNLVLMKTVQDYLGKELLRLREHNGRTLLAEAAVLGSYALVTDLVSLGADPNENDKEGCTPLMLAVSRNHVNIVEALLSIDGIDTSRVDEKGWTAYVWAKFPPPRCKSLRKRYKAMEDMLVAKGASKGRLDNLKRVRWPRKMWYPGFERRSLI</sequence>
<dbReference type="InterPro" id="IPR036770">
    <property type="entry name" value="Ankyrin_rpt-contain_sf"/>
</dbReference>
<dbReference type="PROSITE" id="PS50088">
    <property type="entry name" value="ANK_REPEAT"/>
    <property type="match status" value="2"/>
</dbReference>
<evidence type="ECO:0000256" key="3">
    <source>
        <dbReference type="PROSITE-ProRule" id="PRU00023"/>
    </source>
</evidence>
<accession>A0AAD6CRN6</accession>
<reference evidence="4 5" key="1">
    <citation type="journal article" date="2023" name="IMA Fungus">
        <title>Comparative genomic study of the Penicillium genus elucidates a diverse pangenome and 15 lateral gene transfer events.</title>
        <authorList>
            <person name="Petersen C."/>
            <person name="Sorensen T."/>
            <person name="Nielsen M.R."/>
            <person name="Sondergaard T.E."/>
            <person name="Sorensen J.L."/>
            <person name="Fitzpatrick D.A."/>
            <person name="Frisvad J.C."/>
            <person name="Nielsen K.L."/>
        </authorList>
    </citation>
    <scope>NUCLEOTIDE SEQUENCE [LARGE SCALE GENOMIC DNA]</scope>
    <source>
        <strain evidence="4 5">IBT 35679</strain>
    </source>
</reference>
<evidence type="ECO:0000256" key="1">
    <source>
        <dbReference type="ARBA" id="ARBA00022737"/>
    </source>
</evidence>
<organism evidence="4 5">
    <name type="scientific">Penicillium frequentans</name>
    <dbReference type="NCBI Taxonomy" id="3151616"/>
    <lineage>
        <taxon>Eukaryota</taxon>
        <taxon>Fungi</taxon>
        <taxon>Dikarya</taxon>
        <taxon>Ascomycota</taxon>
        <taxon>Pezizomycotina</taxon>
        <taxon>Eurotiomycetes</taxon>
        <taxon>Eurotiomycetidae</taxon>
        <taxon>Eurotiales</taxon>
        <taxon>Aspergillaceae</taxon>
        <taxon>Penicillium</taxon>
    </lineage>
</organism>
<dbReference type="PANTHER" id="PTHR24198:SF165">
    <property type="entry name" value="ANKYRIN REPEAT-CONTAINING PROTEIN-RELATED"/>
    <property type="match status" value="1"/>
</dbReference>
<evidence type="ECO:0000313" key="4">
    <source>
        <dbReference type="EMBL" id="KAJ5533437.1"/>
    </source>
</evidence>
<evidence type="ECO:0000256" key="2">
    <source>
        <dbReference type="ARBA" id="ARBA00023043"/>
    </source>
</evidence>
<proteinExistence type="predicted"/>
<gene>
    <name evidence="4" type="ORF">N7494_009989</name>
</gene>
<keyword evidence="2 3" id="KW-0040">ANK repeat</keyword>
<dbReference type="Gene3D" id="1.25.40.20">
    <property type="entry name" value="Ankyrin repeat-containing domain"/>
    <property type="match status" value="3"/>
</dbReference>
<keyword evidence="5" id="KW-1185">Reference proteome</keyword>
<dbReference type="SUPFAM" id="SSF48403">
    <property type="entry name" value="Ankyrin repeat"/>
    <property type="match status" value="2"/>
</dbReference>
<evidence type="ECO:0000313" key="5">
    <source>
        <dbReference type="Proteomes" id="UP001220324"/>
    </source>
</evidence>